<dbReference type="InterPro" id="IPR036890">
    <property type="entry name" value="HATPase_C_sf"/>
</dbReference>
<dbReference type="InterPro" id="IPR000014">
    <property type="entry name" value="PAS"/>
</dbReference>
<evidence type="ECO:0000256" key="8">
    <source>
        <dbReference type="SAM" id="SignalP"/>
    </source>
</evidence>
<dbReference type="EMBL" id="JAVRHT010000013">
    <property type="protein sequence ID" value="MDT0631479.1"/>
    <property type="molecule type" value="Genomic_DNA"/>
</dbReference>
<dbReference type="SUPFAM" id="SSF47384">
    <property type="entry name" value="Homodimeric domain of signal transducing histidine kinase"/>
    <property type="match status" value="1"/>
</dbReference>
<dbReference type="Pfam" id="PF13188">
    <property type="entry name" value="PAS_8"/>
    <property type="match status" value="1"/>
</dbReference>
<dbReference type="CDD" id="cd00082">
    <property type="entry name" value="HisKA"/>
    <property type="match status" value="1"/>
</dbReference>
<dbReference type="InterPro" id="IPR005467">
    <property type="entry name" value="His_kinase_dom"/>
</dbReference>
<dbReference type="SMART" id="SM00388">
    <property type="entry name" value="HisKA"/>
    <property type="match status" value="1"/>
</dbReference>
<protein>
    <recommendedName>
        <fullName evidence="2">histidine kinase</fullName>
        <ecNumber evidence="2">2.7.13.3</ecNumber>
    </recommendedName>
</protein>
<dbReference type="Pfam" id="PF02518">
    <property type="entry name" value="HATPase_c"/>
    <property type="match status" value="1"/>
</dbReference>
<organism evidence="10 11">
    <name type="scientific">Rubrivirga litoralis</name>
    <dbReference type="NCBI Taxonomy" id="3075598"/>
    <lineage>
        <taxon>Bacteria</taxon>
        <taxon>Pseudomonadati</taxon>
        <taxon>Rhodothermota</taxon>
        <taxon>Rhodothermia</taxon>
        <taxon>Rhodothermales</taxon>
        <taxon>Rubricoccaceae</taxon>
        <taxon>Rubrivirga</taxon>
    </lineage>
</organism>
<dbReference type="InterPro" id="IPR003594">
    <property type="entry name" value="HATPase_dom"/>
</dbReference>
<reference evidence="10 11" key="1">
    <citation type="submission" date="2023-09" db="EMBL/GenBank/DDBJ databases">
        <authorList>
            <person name="Rey-Velasco X."/>
        </authorList>
    </citation>
    <scope>NUCLEOTIDE SEQUENCE [LARGE SCALE GENOMIC DNA]</scope>
    <source>
        <strain evidence="10 11">F394</strain>
    </source>
</reference>
<dbReference type="Proteomes" id="UP001267426">
    <property type="component" value="Unassembled WGS sequence"/>
</dbReference>
<keyword evidence="7" id="KW-0472">Membrane</keyword>
<evidence type="ECO:0000313" key="11">
    <source>
        <dbReference type="Proteomes" id="UP001267426"/>
    </source>
</evidence>
<dbReference type="PANTHER" id="PTHR43047:SF72">
    <property type="entry name" value="OSMOSENSING HISTIDINE PROTEIN KINASE SLN1"/>
    <property type="match status" value="1"/>
</dbReference>
<name>A0ABU3BQD2_9BACT</name>
<evidence type="ECO:0000256" key="5">
    <source>
        <dbReference type="ARBA" id="ARBA00022777"/>
    </source>
</evidence>
<dbReference type="InterPro" id="IPR036097">
    <property type="entry name" value="HisK_dim/P_sf"/>
</dbReference>
<evidence type="ECO:0000256" key="6">
    <source>
        <dbReference type="SAM" id="MobiDB-lite"/>
    </source>
</evidence>
<dbReference type="SUPFAM" id="SSF55785">
    <property type="entry name" value="PYP-like sensor domain (PAS domain)"/>
    <property type="match status" value="1"/>
</dbReference>
<keyword evidence="7" id="KW-1133">Transmembrane helix</keyword>
<feature type="compositionally biased region" description="Low complexity" evidence="6">
    <location>
        <begin position="656"/>
        <end position="676"/>
    </location>
</feature>
<dbReference type="EC" id="2.7.13.3" evidence="2"/>
<dbReference type="InterPro" id="IPR035965">
    <property type="entry name" value="PAS-like_dom_sf"/>
</dbReference>
<sequence length="693" mass="72683">MPTRPRRPLWTVALLLASAAPLSAWAQAGGAGAPAVESVRAVRAGAEGERAGATVAVAGRVTAGSGLVAPDEVFVQDATGGLRLALAPGSAPVATGDSVRAVGRLQVRHGTTELADARVETVGPPARAAAPPRPVPVRELARGGRRLDFEAREGEVVELEGRAVQIDQADGAHRLVVLSGVDLVSAVVPDHRTELAGFAGVDAGDYVRVRGVLVQDGPAADGRGAYRVYPLAASDVQRRGLSPAEYTWGAVAVGGLLVVALLWAVALRTQVRRRTAALRASEARYGHLFEAAADPVLVLDTGRGGEVTAANQAAQRAFGLAADGARTDGREVRLADLALDEQEARFHLADADKNGSVSGVLELRGPGGAAVPFEIATRRLRDGSAFVSVARDVEERRAYEHGLLRAIQAAEEAREQAEKTAQLRASILANMSHEIRTPLTAIIGFADILRDEVPEDLWEYADTVHAGGERLLNTLNDVLDLARLDAERAPVAPEAVDVVPVVEGAVRLLAPLAQRKGLGLHVQSDVRALPAHHSRTALERIVTNLVGNAVKFTDHGEVRVSLHAAEGYVVVRVRDTGVGISDAFLPDLYEAFKQESDGHTRSHEGTGLGLAITKRLVDVMGGEIRVWSRKDEGTLFEVVLPERAPDPAAPPPAPSAAPAAPFSDAGGAAAPDSDSAPPRPPTVERAENDPALS</sequence>
<dbReference type="Pfam" id="PF00512">
    <property type="entry name" value="HisKA"/>
    <property type="match status" value="1"/>
</dbReference>
<keyword evidence="11" id="KW-1185">Reference proteome</keyword>
<dbReference type="Gene3D" id="3.30.565.10">
    <property type="entry name" value="Histidine kinase-like ATPase, C-terminal domain"/>
    <property type="match status" value="1"/>
</dbReference>
<feature type="signal peptide" evidence="8">
    <location>
        <begin position="1"/>
        <end position="26"/>
    </location>
</feature>
<dbReference type="SUPFAM" id="SSF55874">
    <property type="entry name" value="ATPase domain of HSP90 chaperone/DNA topoisomerase II/histidine kinase"/>
    <property type="match status" value="1"/>
</dbReference>
<proteinExistence type="predicted"/>
<dbReference type="InterPro" id="IPR004358">
    <property type="entry name" value="Sig_transdc_His_kin-like_C"/>
</dbReference>
<evidence type="ECO:0000256" key="3">
    <source>
        <dbReference type="ARBA" id="ARBA00022553"/>
    </source>
</evidence>
<dbReference type="Gene3D" id="1.10.287.130">
    <property type="match status" value="1"/>
</dbReference>
<feature type="chain" id="PRO_5046865273" description="histidine kinase" evidence="8">
    <location>
        <begin position="27"/>
        <end position="693"/>
    </location>
</feature>
<dbReference type="PROSITE" id="PS50109">
    <property type="entry name" value="HIS_KIN"/>
    <property type="match status" value="1"/>
</dbReference>
<feature type="region of interest" description="Disordered" evidence="6">
    <location>
        <begin position="642"/>
        <end position="693"/>
    </location>
</feature>
<comment type="caution">
    <text evidence="10">The sequence shown here is derived from an EMBL/GenBank/DDBJ whole genome shotgun (WGS) entry which is preliminary data.</text>
</comment>
<accession>A0ABU3BQD2</accession>
<evidence type="ECO:0000313" key="10">
    <source>
        <dbReference type="EMBL" id="MDT0631479.1"/>
    </source>
</evidence>
<dbReference type="RefSeq" id="WP_311662822.1">
    <property type="nucleotide sequence ID" value="NZ_JAVRHT010000013.1"/>
</dbReference>
<feature type="domain" description="Histidine kinase" evidence="9">
    <location>
        <begin position="430"/>
        <end position="644"/>
    </location>
</feature>
<evidence type="ECO:0000256" key="4">
    <source>
        <dbReference type="ARBA" id="ARBA00022679"/>
    </source>
</evidence>
<dbReference type="NCBIfam" id="TIGR00229">
    <property type="entry name" value="sensory_box"/>
    <property type="match status" value="1"/>
</dbReference>
<comment type="catalytic activity">
    <reaction evidence="1">
        <text>ATP + protein L-histidine = ADP + protein N-phospho-L-histidine.</text>
        <dbReference type="EC" id="2.7.13.3"/>
    </reaction>
</comment>
<keyword evidence="3" id="KW-0597">Phosphoprotein</keyword>
<keyword evidence="5 10" id="KW-0418">Kinase</keyword>
<gene>
    <name evidence="10" type="ORF">RM540_06910</name>
</gene>
<evidence type="ECO:0000259" key="9">
    <source>
        <dbReference type="PROSITE" id="PS50109"/>
    </source>
</evidence>
<dbReference type="PANTHER" id="PTHR43047">
    <property type="entry name" value="TWO-COMPONENT HISTIDINE PROTEIN KINASE"/>
    <property type="match status" value="1"/>
</dbReference>
<dbReference type="InterPro" id="IPR003661">
    <property type="entry name" value="HisK_dim/P_dom"/>
</dbReference>
<dbReference type="CDD" id="cd00130">
    <property type="entry name" value="PAS"/>
    <property type="match status" value="1"/>
</dbReference>
<keyword evidence="4 10" id="KW-0808">Transferase</keyword>
<evidence type="ECO:0000256" key="7">
    <source>
        <dbReference type="SAM" id="Phobius"/>
    </source>
</evidence>
<dbReference type="GO" id="GO:0004673">
    <property type="term" value="F:protein histidine kinase activity"/>
    <property type="evidence" value="ECO:0007669"/>
    <property type="project" value="UniProtKB-EC"/>
</dbReference>
<dbReference type="Gene3D" id="3.30.450.20">
    <property type="entry name" value="PAS domain"/>
    <property type="match status" value="1"/>
</dbReference>
<feature type="transmembrane region" description="Helical" evidence="7">
    <location>
        <begin position="246"/>
        <end position="266"/>
    </location>
</feature>
<evidence type="ECO:0000256" key="1">
    <source>
        <dbReference type="ARBA" id="ARBA00000085"/>
    </source>
</evidence>
<keyword evidence="7" id="KW-0812">Transmembrane</keyword>
<keyword evidence="8" id="KW-0732">Signal</keyword>
<dbReference type="PRINTS" id="PR00344">
    <property type="entry name" value="BCTRLSENSOR"/>
</dbReference>
<evidence type="ECO:0000256" key="2">
    <source>
        <dbReference type="ARBA" id="ARBA00012438"/>
    </source>
</evidence>
<dbReference type="SMART" id="SM00387">
    <property type="entry name" value="HATPase_c"/>
    <property type="match status" value="1"/>
</dbReference>
<dbReference type="CDD" id="cd16922">
    <property type="entry name" value="HATPase_EvgS-ArcB-TorS-like"/>
    <property type="match status" value="1"/>
</dbReference>
<feature type="compositionally biased region" description="Basic and acidic residues" evidence="6">
    <location>
        <begin position="682"/>
        <end position="693"/>
    </location>
</feature>